<dbReference type="OMA" id="FTLRNYY"/>
<sequence length="456" mass="52008">VLLSALSFEPDICKAARKYDPSYIQFGISWSGTEDEPRPQCVVCGEMLSNECMKPSHLKQHLTTKHTELKDKAVDFLVRKREDLKQSKSRIHSCVTPIVKAQEASCSASLLMARSGKPHTIGKQLCLPLVKEMVKRLLTIPLSNNTMSHPIVDMASYTQHQLLERIKSSPFFSLQLDESTDVTNAALLLVFVGYRYDSSLQEDILFCGKLPTRASLCHQADTPEAKWTHCFLHREIFAVIEVDHVQLLYYSEVRWLSRGLVLKLLFELRNEVFSFLSQKKKSPLAHYYSNMNFTVKITYPCDIFSLLDQLNISLQGRNSNIFFVADKVQVFRRKLALWTKRAQEKRMDVLPLLSDILETSPQVKISDSVSQHLPQLAEKSDEYSPVDFGPIFFFRRFPPTALKSCSGRKLDLGSFWIAVSKEYPCLALRTVKLLPFMTTYLCESGFSIVATTKTKV</sequence>
<accession>A0A3Q4ANQ1</accession>
<dbReference type="SUPFAM" id="SSF53098">
    <property type="entry name" value="Ribonuclease H-like"/>
    <property type="match status" value="1"/>
</dbReference>
<proteinExistence type="predicted"/>
<keyword evidence="2" id="KW-1185">Reference proteome</keyword>
<protein>
    <submittedName>
        <fullName evidence="1">Uncharacterized protein</fullName>
    </submittedName>
</protein>
<evidence type="ECO:0000313" key="1">
    <source>
        <dbReference type="Ensembl" id="ENSMMOP00000005975.1"/>
    </source>
</evidence>
<dbReference type="AlphaFoldDB" id="A0A3Q4ANQ1"/>
<reference evidence="1" key="1">
    <citation type="submission" date="2025-08" db="UniProtKB">
        <authorList>
            <consortium name="Ensembl"/>
        </authorList>
    </citation>
    <scope>IDENTIFICATION</scope>
</reference>
<organism evidence="1 2">
    <name type="scientific">Mola mola</name>
    <name type="common">Ocean sunfish</name>
    <name type="synonym">Tetraodon mola</name>
    <dbReference type="NCBI Taxonomy" id="94237"/>
    <lineage>
        <taxon>Eukaryota</taxon>
        <taxon>Metazoa</taxon>
        <taxon>Chordata</taxon>
        <taxon>Craniata</taxon>
        <taxon>Vertebrata</taxon>
        <taxon>Euteleostomi</taxon>
        <taxon>Actinopterygii</taxon>
        <taxon>Neopterygii</taxon>
        <taxon>Teleostei</taxon>
        <taxon>Neoteleostei</taxon>
        <taxon>Acanthomorphata</taxon>
        <taxon>Eupercaria</taxon>
        <taxon>Tetraodontiformes</taxon>
        <taxon>Molidae</taxon>
        <taxon>Mola</taxon>
    </lineage>
</organism>
<reference evidence="1" key="2">
    <citation type="submission" date="2025-09" db="UniProtKB">
        <authorList>
            <consortium name="Ensembl"/>
        </authorList>
    </citation>
    <scope>IDENTIFICATION</scope>
</reference>
<evidence type="ECO:0000313" key="2">
    <source>
        <dbReference type="Proteomes" id="UP000261620"/>
    </source>
</evidence>
<dbReference type="PANTHER" id="PTHR45913">
    <property type="entry name" value="EPM2A-INTERACTING PROTEIN 1"/>
    <property type="match status" value="1"/>
</dbReference>
<dbReference type="PANTHER" id="PTHR45913:SF19">
    <property type="entry name" value="LOW QUALITY PROTEIN: ZINC FINGER BED DOMAIN-CONTAINING PROTEIN 5-LIKE"/>
    <property type="match status" value="1"/>
</dbReference>
<dbReference type="Ensembl" id="ENSMMOT00000006084.1">
    <property type="protein sequence ID" value="ENSMMOP00000005975.1"/>
    <property type="gene ID" value="ENSMMOG00000004688.1"/>
</dbReference>
<dbReference type="Proteomes" id="UP000261620">
    <property type="component" value="Unplaced"/>
</dbReference>
<dbReference type="STRING" id="94237.ENSMMOP00000005975"/>
<dbReference type="InterPro" id="IPR012337">
    <property type="entry name" value="RNaseH-like_sf"/>
</dbReference>
<name>A0A3Q4ANQ1_MOLML</name>